<dbReference type="EMBL" id="JACOPN010000003">
    <property type="protein sequence ID" value="MBC5716826.1"/>
    <property type="molecule type" value="Genomic_DNA"/>
</dbReference>
<dbReference type="SUPFAM" id="SSF53300">
    <property type="entry name" value="vWA-like"/>
    <property type="match status" value="1"/>
</dbReference>
<gene>
    <name evidence="1" type="ORF">H8S55_05760</name>
</gene>
<keyword evidence="2" id="KW-1185">Reference proteome</keyword>
<accession>A0A8J6J3A6</accession>
<evidence type="ECO:0000313" key="1">
    <source>
        <dbReference type="EMBL" id="MBC5716826.1"/>
    </source>
</evidence>
<reference evidence="1" key="1">
    <citation type="submission" date="2020-08" db="EMBL/GenBank/DDBJ databases">
        <title>Genome public.</title>
        <authorList>
            <person name="Liu C."/>
            <person name="Sun Q."/>
        </authorList>
    </citation>
    <scope>NUCLEOTIDE SEQUENCE</scope>
    <source>
        <strain evidence="1">BX5</strain>
    </source>
</reference>
<sequence>MELSAYSANQRRAINLVWTACGDYRFEPQFLALRSDGTPDFYMNCVIGFVHKWLGDEMPHRLFALWAGDVRQAMLDDLAWLALENAVYEKELPVRPVLAQLRCAHATAFFASEYQLSRQEWMSKNQLVYSLQSARWRSVLGQKPPLLTPWEKGLSAALDCSGTLDADKIETAVCAAFQTYLHFNGAVPGKSPFRLHFSDKWVPLLTKLLPTELVRTDELTLGRCAASGENGVVRASNALRSRLRSNEREGEDRTYIERCFGRSIYSPRQLALIEQRCCSGSHLGCHLWFTHGEHPPGQAMSADTQRLFEQAAQQAKRNRAAYDCESELHQSALVRLTEQIQNCMLIHQQPEDLLARKGRLDGTRVWRTPVLQDGRVFLRKDEESRAGFTVDLMFDASASRLRCQESIAIEGYILAKSLAACGIPVRVTSFCSLRGYTVLHILKDFGDKNGERRVFDYFAAGWNRDGLALRGMGELIKSAPEEKHLLLLLTDASPNDSHKILPSGKVPLSREYDGQSGIDDTAAEVRSLRAKGVRVAALFMGENSSVPAANAIYGRDLVRIRRIDQLASAAGRLIQDEIRELSL</sequence>
<proteinExistence type="predicted"/>
<organism evidence="1 2">
    <name type="scientific">Flintibacter faecis</name>
    <dbReference type="NCBI Taxonomy" id="2763047"/>
    <lineage>
        <taxon>Bacteria</taxon>
        <taxon>Bacillati</taxon>
        <taxon>Bacillota</taxon>
        <taxon>Clostridia</taxon>
        <taxon>Eubacteriales</taxon>
        <taxon>Flintibacter</taxon>
    </lineage>
</organism>
<comment type="caution">
    <text evidence="1">The sequence shown here is derived from an EMBL/GenBank/DDBJ whole genome shotgun (WGS) entry which is preliminary data.</text>
</comment>
<protein>
    <recommendedName>
        <fullName evidence="3">Cobalamin biosynthesis protein CobT VWA domain-containing protein</fullName>
    </recommendedName>
</protein>
<dbReference type="PANTHER" id="PTHR41248">
    <property type="entry name" value="NORD PROTEIN"/>
    <property type="match status" value="1"/>
</dbReference>
<dbReference type="AlphaFoldDB" id="A0A8J6J3A6"/>
<dbReference type="InterPro" id="IPR051928">
    <property type="entry name" value="NorD/CobT"/>
</dbReference>
<dbReference type="Proteomes" id="UP000602260">
    <property type="component" value="Unassembled WGS sequence"/>
</dbReference>
<dbReference type="PANTHER" id="PTHR41248:SF1">
    <property type="entry name" value="NORD PROTEIN"/>
    <property type="match status" value="1"/>
</dbReference>
<evidence type="ECO:0008006" key="3">
    <source>
        <dbReference type="Google" id="ProtNLM"/>
    </source>
</evidence>
<dbReference type="RefSeq" id="WP_186878168.1">
    <property type="nucleotide sequence ID" value="NZ_JACOPN010000003.1"/>
</dbReference>
<name>A0A8J6J3A6_9FIRM</name>
<evidence type="ECO:0000313" key="2">
    <source>
        <dbReference type="Proteomes" id="UP000602260"/>
    </source>
</evidence>
<dbReference type="InterPro" id="IPR036465">
    <property type="entry name" value="vWFA_dom_sf"/>
</dbReference>